<feature type="region of interest" description="Disordered" evidence="1">
    <location>
        <begin position="56"/>
        <end position="81"/>
    </location>
</feature>
<feature type="compositionally biased region" description="Acidic residues" evidence="1">
    <location>
        <begin position="138"/>
        <end position="149"/>
    </location>
</feature>
<reference evidence="2" key="1">
    <citation type="journal article" date="2020" name="Stud. Mycol.">
        <title>101 Dothideomycetes genomes: a test case for predicting lifestyles and emergence of pathogens.</title>
        <authorList>
            <person name="Haridas S."/>
            <person name="Albert R."/>
            <person name="Binder M."/>
            <person name="Bloem J."/>
            <person name="Labutti K."/>
            <person name="Salamov A."/>
            <person name="Andreopoulos B."/>
            <person name="Baker S."/>
            <person name="Barry K."/>
            <person name="Bills G."/>
            <person name="Bluhm B."/>
            <person name="Cannon C."/>
            <person name="Castanera R."/>
            <person name="Culley D."/>
            <person name="Daum C."/>
            <person name="Ezra D."/>
            <person name="Gonzalez J."/>
            <person name="Henrissat B."/>
            <person name="Kuo A."/>
            <person name="Liang C."/>
            <person name="Lipzen A."/>
            <person name="Lutzoni F."/>
            <person name="Magnuson J."/>
            <person name="Mondo S."/>
            <person name="Nolan M."/>
            <person name="Ohm R."/>
            <person name="Pangilinan J."/>
            <person name="Park H.-J."/>
            <person name="Ramirez L."/>
            <person name="Alfaro M."/>
            <person name="Sun H."/>
            <person name="Tritt A."/>
            <person name="Yoshinaga Y."/>
            <person name="Zwiers L.-H."/>
            <person name="Turgeon B."/>
            <person name="Goodwin S."/>
            <person name="Spatafora J."/>
            <person name="Crous P."/>
            <person name="Grigoriev I."/>
        </authorList>
    </citation>
    <scope>NUCLEOTIDE SEQUENCE</scope>
    <source>
        <strain evidence="2">CBS 113979</strain>
    </source>
</reference>
<proteinExistence type="predicted"/>
<protein>
    <submittedName>
        <fullName evidence="2">Uncharacterized protein</fullName>
    </submittedName>
</protein>
<dbReference type="Proteomes" id="UP000800041">
    <property type="component" value="Unassembled WGS sequence"/>
</dbReference>
<evidence type="ECO:0000256" key="1">
    <source>
        <dbReference type="SAM" id="MobiDB-lite"/>
    </source>
</evidence>
<evidence type="ECO:0000313" key="2">
    <source>
        <dbReference type="EMBL" id="KAF1988301.1"/>
    </source>
</evidence>
<sequence length="176" mass="19460">MAPEGRIIKVPRSVLKKRTNTSTIASNPPLPMSESLNRHFELLSLHPESNHTAINNSKKRKTLQSTEARAKEPEQPTKRHRCKHVGVNTAFYGSLWTNDDPLRAEHSITPETPSAEDGDQAVDSDTALRGNFPKDISNEGDDTEPGENGDEYHESKISDVTSPHKLHKGPVLPSVN</sequence>
<accession>A0A6G1H509</accession>
<dbReference type="EMBL" id="ML977149">
    <property type="protein sequence ID" value="KAF1988301.1"/>
    <property type="molecule type" value="Genomic_DNA"/>
</dbReference>
<evidence type="ECO:0000313" key="3">
    <source>
        <dbReference type="Proteomes" id="UP000800041"/>
    </source>
</evidence>
<gene>
    <name evidence="2" type="ORF">K402DRAFT_419639</name>
</gene>
<name>A0A6G1H509_9PEZI</name>
<dbReference type="AlphaFoldDB" id="A0A6G1H509"/>
<organism evidence="2 3">
    <name type="scientific">Aulographum hederae CBS 113979</name>
    <dbReference type="NCBI Taxonomy" id="1176131"/>
    <lineage>
        <taxon>Eukaryota</taxon>
        <taxon>Fungi</taxon>
        <taxon>Dikarya</taxon>
        <taxon>Ascomycota</taxon>
        <taxon>Pezizomycotina</taxon>
        <taxon>Dothideomycetes</taxon>
        <taxon>Pleosporomycetidae</taxon>
        <taxon>Aulographales</taxon>
        <taxon>Aulographaceae</taxon>
    </lineage>
</organism>
<feature type="region of interest" description="Disordered" evidence="1">
    <location>
        <begin position="100"/>
        <end position="176"/>
    </location>
</feature>
<feature type="compositionally biased region" description="Basic and acidic residues" evidence="1">
    <location>
        <begin position="68"/>
        <end position="77"/>
    </location>
</feature>
<keyword evidence="3" id="KW-1185">Reference proteome</keyword>